<sequence>MDTGELLQIILALIFIILILILIFLIIGPKVGLNLSVIAQNGIP</sequence>
<reference evidence="3" key="1">
    <citation type="journal article" date="2022" name="Int. J. Syst. Evol. Microbiol.">
        <title>Nanobdella aerobiophila gen. nov., sp. nov., a thermoacidophilic, obligate ectosymbiotic archaeon, and proposal of Nanobdellaceae fam. nov., Nanobdellales ord. nov. and Nanobdellia class. nov.</title>
        <authorList>
            <person name="Kato S."/>
            <person name="Ogasawara A."/>
            <person name="Itoh T."/>
            <person name="Sakai H.D."/>
            <person name="Shimizu M."/>
            <person name="Yuki M."/>
            <person name="Kaneko M."/>
            <person name="Takashina T."/>
            <person name="Ohkuma M."/>
        </authorList>
    </citation>
    <scope>NUCLEOTIDE SEQUENCE [LARGE SCALE GENOMIC DNA]</scope>
    <source>
        <strain evidence="3">MJ1</strain>
    </source>
</reference>
<evidence type="ECO:0000313" key="2">
    <source>
        <dbReference type="EMBL" id="BBL45222.1"/>
    </source>
</evidence>
<dbReference type="KEGG" id="naer:MJ1_0043"/>
<dbReference type="EMBL" id="AP019769">
    <property type="protein sequence ID" value="BBL45222.1"/>
    <property type="molecule type" value="Genomic_DNA"/>
</dbReference>
<gene>
    <name evidence="2" type="ORF">MJ1_0043</name>
</gene>
<dbReference type="AlphaFoldDB" id="A0A915WSI0"/>
<keyword evidence="1" id="KW-1133">Transmembrane helix</keyword>
<evidence type="ECO:0000256" key="1">
    <source>
        <dbReference type="SAM" id="Phobius"/>
    </source>
</evidence>
<keyword evidence="3" id="KW-1185">Reference proteome</keyword>
<evidence type="ECO:0000313" key="3">
    <source>
        <dbReference type="Proteomes" id="UP001055553"/>
    </source>
</evidence>
<accession>A0A915WSI0</accession>
<dbReference type="RefSeq" id="WP_258393264.1">
    <property type="nucleotide sequence ID" value="NZ_AP019769.1"/>
</dbReference>
<proteinExistence type="predicted"/>
<dbReference type="Proteomes" id="UP001055553">
    <property type="component" value="Chromosome"/>
</dbReference>
<keyword evidence="1" id="KW-0472">Membrane</keyword>
<organism evidence="2 3">
    <name type="scientific">Nanobdella aerobiophila</name>
    <dbReference type="NCBI Taxonomy" id="2586965"/>
    <lineage>
        <taxon>Archaea</taxon>
        <taxon>Nanobdellota</taxon>
        <taxon>Nanobdellia</taxon>
        <taxon>Nanobdellales</taxon>
        <taxon>Nanobdellaceae</taxon>
        <taxon>Nanobdella</taxon>
    </lineage>
</organism>
<protein>
    <submittedName>
        <fullName evidence="2">Uncharacterized protein</fullName>
    </submittedName>
</protein>
<keyword evidence="1" id="KW-0812">Transmembrane</keyword>
<feature type="transmembrane region" description="Helical" evidence="1">
    <location>
        <begin position="6"/>
        <end position="27"/>
    </location>
</feature>
<name>A0A915WSI0_9ARCH</name>
<dbReference type="GeneID" id="74567995"/>